<accession>A0A379WY63</accession>
<protein>
    <submittedName>
        <fullName evidence="2">Isochorismatase</fullName>
        <ecNumber evidence="2">3.3.2.1</ecNumber>
    </submittedName>
</protein>
<dbReference type="InterPro" id="IPR000868">
    <property type="entry name" value="Isochorismatase-like_dom"/>
</dbReference>
<keyword evidence="2" id="KW-0378">Hydrolase</keyword>
<gene>
    <name evidence="2" type="primary">entB_2</name>
    <name evidence="2" type="ORF">NCTC8261_05225</name>
</gene>
<dbReference type="SUPFAM" id="SSF52499">
    <property type="entry name" value="Isochorismatase-like hydrolases"/>
    <property type="match status" value="1"/>
</dbReference>
<evidence type="ECO:0000259" key="1">
    <source>
        <dbReference type="Pfam" id="PF00857"/>
    </source>
</evidence>
<dbReference type="GO" id="GO:0008908">
    <property type="term" value="F:isochorismatase activity"/>
    <property type="evidence" value="ECO:0007669"/>
    <property type="project" value="UniProtKB-EC"/>
</dbReference>
<reference evidence="2 3" key="1">
    <citation type="submission" date="2018-06" db="EMBL/GenBank/DDBJ databases">
        <authorList>
            <consortium name="Pathogen Informatics"/>
            <person name="Doyle S."/>
        </authorList>
    </citation>
    <scope>NUCLEOTIDE SEQUENCE [LARGE SCALE GENOMIC DNA]</scope>
    <source>
        <strain evidence="2 3">NCTC8261</strain>
    </source>
</reference>
<organism evidence="2 3">
    <name type="scientific">Salmonella enterica I</name>
    <dbReference type="NCBI Taxonomy" id="59201"/>
    <lineage>
        <taxon>Bacteria</taxon>
        <taxon>Pseudomonadati</taxon>
        <taxon>Pseudomonadota</taxon>
        <taxon>Gammaproteobacteria</taxon>
        <taxon>Enterobacterales</taxon>
        <taxon>Enterobacteriaceae</taxon>
        <taxon>Salmonella</taxon>
    </lineage>
</organism>
<feature type="domain" description="Isochorismatase-like" evidence="1">
    <location>
        <begin position="2"/>
        <end position="47"/>
    </location>
</feature>
<dbReference type="Proteomes" id="UP000254712">
    <property type="component" value="Unassembled WGS sequence"/>
</dbReference>
<dbReference type="InterPro" id="IPR036380">
    <property type="entry name" value="Isochorismatase-like_sf"/>
</dbReference>
<evidence type="ECO:0000313" key="2">
    <source>
        <dbReference type="EMBL" id="SUH38880.1"/>
    </source>
</evidence>
<dbReference type="EMBL" id="UGXT01000002">
    <property type="protein sequence ID" value="SUH38880.1"/>
    <property type="molecule type" value="Genomic_DNA"/>
</dbReference>
<dbReference type="Pfam" id="PF00857">
    <property type="entry name" value="Isochorismatase"/>
    <property type="match status" value="1"/>
</dbReference>
<dbReference type="EC" id="3.3.2.1" evidence="2"/>
<dbReference type="Gene3D" id="3.40.50.850">
    <property type="entry name" value="Isochorismatase-like"/>
    <property type="match status" value="1"/>
</dbReference>
<name>A0A379WY63_SALET</name>
<evidence type="ECO:0000313" key="3">
    <source>
        <dbReference type="Proteomes" id="UP000254712"/>
    </source>
</evidence>
<dbReference type="AlphaFoldDB" id="A0A379WY63"/>
<dbReference type="InterPro" id="IPR016291">
    <property type="entry name" value="Isochorismatase"/>
</dbReference>
<dbReference type="PRINTS" id="PR01398">
    <property type="entry name" value="ISCHRISMTASE"/>
</dbReference>
<sequence>MTTATDAFMRDIKPFMVADALADFSREEHLMALNYVAGRSGRVVMTESLLPTRFLPVKRRCGR</sequence>
<proteinExistence type="predicted"/>